<proteinExistence type="predicted"/>
<evidence type="ECO:0000313" key="4">
    <source>
        <dbReference type="Proteomes" id="UP000828390"/>
    </source>
</evidence>
<evidence type="ECO:0000256" key="1">
    <source>
        <dbReference type="SAM" id="MobiDB-lite"/>
    </source>
</evidence>
<dbReference type="Proteomes" id="UP000828390">
    <property type="component" value="Unassembled WGS sequence"/>
</dbReference>
<dbReference type="Gene3D" id="3.30.160.60">
    <property type="entry name" value="Classic Zinc Finger"/>
    <property type="match status" value="1"/>
</dbReference>
<dbReference type="SUPFAM" id="SSF52266">
    <property type="entry name" value="SGNH hydrolase"/>
    <property type="match status" value="1"/>
</dbReference>
<feature type="domain" description="C2H2-type" evidence="2">
    <location>
        <begin position="16"/>
        <end position="39"/>
    </location>
</feature>
<dbReference type="InterPro" id="IPR036236">
    <property type="entry name" value="Znf_C2H2_sf"/>
</dbReference>
<keyword evidence="4" id="KW-1185">Reference proteome</keyword>
<reference evidence="3" key="2">
    <citation type="submission" date="2020-11" db="EMBL/GenBank/DDBJ databases">
        <authorList>
            <person name="McCartney M.A."/>
            <person name="Auch B."/>
            <person name="Kono T."/>
            <person name="Mallez S."/>
            <person name="Becker A."/>
            <person name="Gohl D.M."/>
            <person name="Silverstein K.A.T."/>
            <person name="Koren S."/>
            <person name="Bechman K.B."/>
            <person name="Herman A."/>
            <person name="Abrahante J.E."/>
            <person name="Garbe J."/>
        </authorList>
    </citation>
    <scope>NUCLEOTIDE SEQUENCE</scope>
    <source>
        <strain evidence="3">Duluth1</strain>
        <tissue evidence="3">Whole animal</tissue>
    </source>
</reference>
<dbReference type="AlphaFoldDB" id="A0A9D4NKB8"/>
<comment type="caution">
    <text evidence="3">The sequence shown here is derived from an EMBL/GenBank/DDBJ whole genome shotgun (WGS) entry which is preliminary data.</text>
</comment>
<feature type="compositionally biased region" description="Basic and acidic residues" evidence="1">
    <location>
        <begin position="108"/>
        <end position="147"/>
    </location>
</feature>
<dbReference type="InterPro" id="IPR013087">
    <property type="entry name" value="Znf_C2H2_type"/>
</dbReference>
<protein>
    <recommendedName>
        <fullName evidence="2">C2H2-type domain-containing protein</fullName>
    </recommendedName>
</protein>
<gene>
    <name evidence="3" type="ORF">DPMN_021204</name>
</gene>
<evidence type="ECO:0000313" key="3">
    <source>
        <dbReference type="EMBL" id="KAH3897020.1"/>
    </source>
</evidence>
<accession>A0A9D4NKB8</accession>
<dbReference type="Pfam" id="PF12874">
    <property type="entry name" value="zf-met"/>
    <property type="match status" value="1"/>
</dbReference>
<organism evidence="3 4">
    <name type="scientific">Dreissena polymorpha</name>
    <name type="common">Zebra mussel</name>
    <name type="synonym">Mytilus polymorpha</name>
    <dbReference type="NCBI Taxonomy" id="45954"/>
    <lineage>
        <taxon>Eukaryota</taxon>
        <taxon>Metazoa</taxon>
        <taxon>Spiralia</taxon>
        <taxon>Lophotrochozoa</taxon>
        <taxon>Mollusca</taxon>
        <taxon>Bivalvia</taxon>
        <taxon>Autobranchia</taxon>
        <taxon>Heteroconchia</taxon>
        <taxon>Euheterodonta</taxon>
        <taxon>Imparidentia</taxon>
        <taxon>Neoheterodontei</taxon>
        <taxon>Myida</taxon>
        <taxon>Dreissenoidea</taxon>
        <taxon>Dreissenidae</taxon>
        <taxon>Dreissena</taxon>
    </lineage>
</organism>
<evidence type="ECO:0000259" key="2">
    <source>
        <dbReference type="Pfam" id="PF12874"/>
    </source>
</evidence>
<dbReference type="Gene3D" id="3.40.50.1110">
    <property type="entry name" value="SGNH hydrolase"/>
    <property type="match status" value="1"/>
</dbReference>
<dbReference type="SUPFAM" id="SSF57667">
    <property type="entry name" value="beta-beta-alpha zinc fingers"/>
    <property type="match status" value="1"/>
</dbReference>
<name>A0A9D4NKB8_DREPO</name>
<sequence length="379" mass="42896">MLVADVPATRPRRWGFCKICKVVLNSELQAHQHVEGSKHRLNEQLVKEGRLPELQESKRAFHELDAESSLEENLPKRRRLSGQGAGFVGAGSRAHEKEGAVEQIARGPGDRAEADHFDRRREEKYGVSERDDLKSGRRSFEAKHDPTSGHASDISDDGRTKLIWLIGSNQLGAVHNNILNRQHTSFNLGLESRNIAIEWLVWKELALGDVMFQLEKKSAEGTPDCIVLHIGGTELADKKYSIKDELMNVVDAVFKRFQSTKIVWCEIIPDNLGVALARPISVNNIRRSIDDTLASYVLEIGGCYLRLDHDLKNRAMFKFLHDGNLHLSAMGIEKFETILRGGLVSLMARDMKIVPTMKQLPNRVNDFVARNLTMFRRKY</sequence>
<feature type="region of interest" description="Disordered" evidence="1">
    <location>
        <begin position="64"/>
        <end position="154"/>
    </location>
</feature>
<reference evidence="3" key="1">
    <citation type="journal article" date="2019" name="bioRxiv">
        <title>The Genome of the Zebra Mussel, Dreissena polymorpha: A Resource for Invasive Species Research.</title>
        <authorList>
            <person name="McCartney M.A."/>
            <person name="Auch B."/>
            <person name="Kono T."/>
            <person name="Mallez S."/>
            <person name="Zhang Y."/>
            <person name="Obille A."/>
            <person name="Becker A."/>
            <person name="Abrahante J.E."/>
            <person name="Garbe J."/>
            <person name="Badalamenti J.P."/>
            <person name="Herman A."/>
            <person name="Mangelson H."/>
            <person name="Liachko I."/>
            <person name="Sullivan S."/>
            <person name="Sone E.D."/>
            <person name="Koren S."/>
            <person name="Silverstein K.A.T."/>
            <person name="Beckman K.B."/>
            <person name="Gohl D.M."/>
        </authorList>
    </citation>
    <scope>NUCLEOTIDE SEQUENCE</scope>
    <source>
        <strain evidence="3">Duluth1</strain>
        <tissue evidence="3">Whole animal</tissue>
    </source>
</reference>
<dbReference type="InterPro" id="IPR036514">
    <property type="entry name" value="SGNH_hydro_sf"/>
</dbReference>
<dbReference type="EMBL" id="JAIWYP010000001">
    <property type="protein sequence ID" value="KAH3897020.1"/>
    <property type="molecule type" value="Genomic_DNA"/>
</dbReference>